<dbReference type="PANTHER" id="PTHR33362:SF5">
    <property type="entry name" value="C4-DICARBOXYLATE TRAP TRANSPORTER LARGE PERMEASE PROTEIN DCTM"/>
    <property type="match status" value="1"/>
</dbReference>
<feature type="transmembrane region" description="Helical" evidence="7">
    <location>
        <begin position="6"/>
        <end position="39"/>
    </location>
</feature>
<feature type="transmembrane region" description="Helical" evidence="7">
    <location>
        <begin position="278"/>
        <end position="300"/>
    </location>
</feature>
<reference evidence="9 10" key="1">
    <citation type="submission" date="2023-05" db="EMBL/GenBank/DDBJ databases">
        <title>Pseudodonghicola sp. nov.</title>
        <authorList>
            <person name="Huang J."/>
        </authorList>
    </citation>
    <scope>NUCLEOTIDE SEQUENCE [LARGE SCALE GENOMIC DNA]</scope>
    <source>
        <strain evidence="9 10">IC7</strain>
    </source>
</reference>
<evidence type="ECO:0000256" key="3">
    <source>
        <dbReference type="ARBA" id="ARBA00022519"/>
    </source>
</evidence>
<evidence type="ECO:0000256" key="2">
    <source>
        <dbReference type="ARBA" id="ARBA00022475"/>
    </source>
</evidence>
<keyword evidence="5 7" id="KW-1133">Transmembrane helix</keyword>
<evidence type="ECO:0000256" key="6">
    <source>
        <dbReference type="ARBA" id="ARBA00023136"/>
    </source>
</evidence>
<comment type="similarity">
    <text evidence="7">Belongs to the TRAP transporter large permease family.</text>
</comment>
<dbReference type="InterPro" id="IPR004681">
    <property type="entry name" value="TRAP_DctM"/>
</dbReference>
<evidence type="ECO:0000256" key="5">
    <source>
        <dbReference type="ARBA" id="ARBA00022989"/>
    </source>
</evidence>
<dbReference type="InterPro" id="IPR010656">
    <property type="entry name" value="DctM"/>
</dbReference>
<organism evidence="9 10">
    <name type="scientific">Pseudodonghicola flavimaris</name>
    <dbReference type="NCBI Taxonomy" id="3050036"/>
    <lineage>
        <taxon>Bacteria</taxon>
        <taxon>Pseudomonadati</taxon>
        <taxon>Pseudomonadota</taxon>
        <taxon>Alphaproteobacteria</taxon>
        <taxon>Rhodobacterales</taxon>
        <taxon>Paracoccaceae</taxon>
        <taxon>Pseudodonghicola</taxon>
    </lineage>
</organism>
<comment type="caution">
    <text evidence="9">The sequence shown here is derived from an EMBL/GenBank/DDBJ whole genome shotgun (WGS) entry which is preliminary data.</text>
</comment>
<feature type="transmembrane region" description="Helical" evidence="7">
    <location>
        <begin position="51"/>
        <end position="75"/>
    </location>
</feature>
<evidence type="ECO:0000259" key="8">
    <source>
        <dbReference type="Pfam" id="PF06808"/>
    </source>
</evidence>
<dbReference type="PIRSF" id="PIRSF006066">
    <property type="entry name" value="HI0050"/>
    <property type="match status" value="1"/>
</dbReference>
<feature type="transmembrane region" description="Helical" evidence="7">
    <location>
        <begin position="140"/>
        <end position="168"/>
    </location>
</feature>
<dbReference type="Pfam" id="PF06808">
    <property type="entry name" value="DctM"/>
    <property type="match status" value="1"/>
</dbReference>
<feature type="transmembrane region" description="Helical" evidence="7">
    <location>
        <begin position="362"/>
        <end position="387"/>
    </location>
</feature>
<evidence type="ECO:0000313" key="9">
    <source>
        <dbReference type="EMBL" id="MDK3018640.1"/>
    </source>
</evidence>
<evidence type="ECO:0000256" key="4">
    <source>
        <dbReference type="ARBA" id="ARBA00022692"/>
    </source>
</evidence>
<evidence type="ECO:0000256" key="7">
    <source>
        <dbReference type="RuleBase" id="RU369079"/>
    </source>
</evidence>
<dbReference type="Proteomes" id="UP001243757">
    <property type="component" value="Unassembled WGS sequence"/>
</dbReference>
<dbReference type="PANTHER" id="PTHR33362">
    <property type="entry name" value="SIALIC ACID TRAP TRANSPORTER PERMEASE PROTEIN SIAT-RELATED"/>
    <property type="match status" value="1"/>
</dbReference>
<accession>A0ABT7F207</accession>
<dbReference type="RefSeq" id="WP_284481456.1">
    <property type="nucleotide sequence ID" value="NZ_JASNJD010000009.1"/>
</dbReference>
<feature type="transmembrane region" description="Helical" evidence="7">
    <location>
        <begin position="220"/>
        <end position="242"/>
    </location>
</feature>
<keyword evidence="6 7" id="KW-0472">Membrane</keyword>
<feature type="transmembrane region" description="Helical" evidence="7">
    <location>
        <begin position="95"/>
        <end position="119"/>
    </location>
</feature>
<gene>
    <name evidence="9" type="ORF">QO033_13235</name>
</gene>
<protein>
    <recommendedName>
        <fullName evidence="7">TRAP transporter large permease protein</fullName>
    </recommendedName>
</protein>
<evidence type="ECO:0000256" key="1">
    <source>
        <dbReference type="ARBA" id="ARBA00004429"/>
    </source>
</evidence>
<keyword evidence="7" id="KW-0813">Transport</keyword>
<keyword evidence="2" id="KW-1003">Cell membrane</keyword>
<keyword evidence="10" id="KW-1185">Reference proteome</keyword>
<feature type="domain" description="TRAP C4-dicarboxylate transport system permease DctM subunit" evidence="8">
    <location>
        <begin position="11"/>
        <end position="424"/>
    </location>
</feature>
<evidence type="ECO:0000313" key="10">
    <source>
        <dbReference type="Proteomes" id="UP001243757"/>
    </source>
</evidence>
<feature type="transmembrane region" description="Helical" evidence="7">
    <location>
        <begin position="248"/>
        <end position="266"/>
    </location>
</feature>
<sequence length="434" mass="45352">MDRETIGLVGFAGLFVLIALRVPIGVAMSVVSLAGFAAIVGLDPALQTLPLATLNALANWEFGLIPLFILMGAVASEAGMSRALYRAANFWIGHLRGGLAMATIVSATGFAAICGSSVATAATMTRIALPELERNRYPQVLSLGSIAAGGTLGILIPPSVPLAIYGIITQTDIGLLFMAGLLPGLLAAALYLLTIYLWRRVGGLELKARRPAGARARCKSLLLVLPTLGLFAVVMGGIYAGVFTATEAAGVGAAAAIVIGVVQRKLPRAALLRALRETVATSSSLFLVLIGALLYGRFLAVTRLPQMLNGTVEGFGLSPLATILVLLGVFVLLGCVLDAMAILLLMVPLVMPLVGAYGFDPVWFGIVTVMVIELGLITPPIGMNIFVIRSVRPEAPLGAIYRGVMPFVAMDVLRVLLVVFIPAIALILPRAMGY</sequence>
<dbReference type="EMBL" id="JASNJD010000009">
    <property type="protein sequence ID" value="MDK3018640.1"/>
    <property type="molecule type" value="Genomic_DNA"/>
</dbReference>
<dbReference type="NCBIfam" id="TIGR00786">
    <property type="entry name" value="dctM"/>
    <property type="match status" value="1"/>
</dbReference>
<name>A0ABT7F207_9RHOB</name>
<comment type="subunit">
    <text evidence="7">The complex comprises the extracytoplasmic solute receptor protein and the two transmembrane proteins.</text>
</comment>
<feature type="transmembrane region" description="Helical" evidence="7">
    <location>
        <begin position="320"/>
        <end position="350"/>
    </location>
</feature>
<proteinExistence type="inferred from homology"/>
<comment type="subcellular location">
    <subcellularLocation>
        <location evidence="1 7">Cell inner membrane</location>
        <topology evidence="1 7">Multi-pass membrane protein</topology>
    </subcellularLocation>
</comment>
<feature type="transmembrane region" description="Helical" evidence="7">
    <location>
        <begin position="174"/>
        <end position="199"/>
    </location>
</feature>
<keyword evidence="4 7" id="KW-0812">Transmembrane</keyword>
<feature type="transmembrane region" description="Helical" evidence="7">
    <location>
        <begin position="407"/>
        <end position="428"/>
    </location>
</feature>
<comment type="function">
    <text evidence="7">Part of the tripartite ATP-independent periplasmic (TRAP) transport system.</text>
</comment>
<keyword evidence="3 7" id="KW-0997">Cell inner membrane</keyword>